<organism evidence="4 5">
    <name type="scientific">Scytalidium lignicola</name>
    <name type="common">Hyphomycete</name>
    <dbReference type="NCBI Taxonomy" id="5539"/>
    <lineage>
        <taxon>Eukaryota</taxon>
        <taxon>Fungi</taxon>
        <taxon>Dikarya</taxon>
        <taxon>Ascomycota</taxon>
        <taxon>Pezizomycotina</taxon>
        <taxon>Leotiomycetes</taxon>
        <taxon>Leotiomycetes incertae sedis</taxon>
        <taxon>Scytalidium</taxon>
    </lineage>
</organism>
<reference evidence="4 5" key="1">
    <citation type="submission" date="2018-05" db="EMBL/GenBank/DDBJ databases">
        <title>Draft genome sequence of Scytalidium lignicola DSM 105466, a ubiquitous saprotrophic fungus.</title>
        <authorList>
            <person name="Buettner E."/>
            <person name="Gebauer A.M."/>
            <person name="Hofrichter M."/>
            <person name="Liers C."/>
            <person name="Kellner H."/>
        </authorList>
    </citation>
    <scope>NUCLEOTIDE SEQUENCE [LARGE SCALE GENOMIC DNA]</scope>
    <source>
        <strain evidence="4 5">DSM 105466</strain>
    </source>
</reference>
<comment type="caution">
    <text evidence="4">The sequence shown here is derived from an EMBL/GenBank/DDBJ whole genome shotgun (WGS) entry which is preliminary data.</text>
</comment>
<dbReference type="Proteomes" id="UP000258309">
    <property type="component" value="Unassembled WGS sequence"/>
</dbReference>
<dbReference type="AlphaFoldDB" id="A0A3E2GXR2"/>
<comment type="similarity">
    <text evidence="1">Belongs to the class-A beta-lactamase family.</text>
</comment>
<evidence type="ECO:0000256" key="2">
    <source>
        <dbReference type="ARBA" id="ARBA00022801"/>
    </source>
</evidence>
<dbReference type="Pfam" id="PF00144">
    <property type="entry name" value="Beta-lactamase"/>
    <property type="match status" value="1"/>
</dbReference>
<proteinExistence type="inferred from homology"/>
<feature type="non-terminal residue" evidence="4">
    <location>
        <position position="411"/>
    </location>
</feature>
<keyword evidence="2" id="KW-0378">Hydrolase</keyword>
<protein>
    <recommendedName>
        <fullName evidence="3">Beta-lactamase-related domain-containing protein</fullName>
    </recommendedName>
</protein>
<dbReference type="GO" id="GO:0016787">
    <property type="term" value="F:hydrolase activity"/>
    <property type="evidence" value="ECO:0007669"/>
    <property type="project" value="UniProtKB-KW"/>
</dbReference>
<dbReference type="SUPFAM" id="SSF56601">
    <property type="entry name" value="beta-lactamase/transpeptidase-like"/>
    <property type="match status" value="1"/>
</dbReference>
<evidence type="ECO:0000313" key="4">
    <source>
        <dbReference type="EMBL" id="RFU25797.1"/>
    </source>
</evidence>
<dbReference type="STRING" id="5539.A0A3E2GXR2"/>
<name>A0A3E2GXR2_SCYLI</name>
<feature type="non-terminal residue" evidence="4">
    <location>
        <position position="1"/>
    </location>
</feature>
<evidence type="ECO:0000256" key="1">
    <source>
        <dbReference type="ARBA" id="ARBA00009009"/>
    </source>
</evidence>
<accession>A0A3E2GXR2</accession>
<sequence length="411" mass="45053">MTAFEDFLAKATAPGPDRLIPGCVVVAANRDGIVYSNSFGTQSVDPGSPLVDTPLSLDTTMWIASCTKLVTAIAVMQCVEKGLLNLDDDISTVLNEWKEPQILVGFDDATGEPILEKAKERITLKMLLTHQSGMSYGFTNSALEKYIEWKKKMGMGDSRRVRDMCFLPLIFEPATSWSYGVGIDWAGQMVERVNNNQSLGSYMEEHIWKPLGMKSTTFRLNERSDIVARRSDMTMREPKGTLIPSPTRFFPEDTPDDQGGGGLYSSPADYVKILIALLKNDGTLLTPESIDTLFTPYLSAAAADALRGVRFTQNQELEAEKDSWAMGGVVAPVDVNYALGGLIAERDEEGGRRAGTMSWGGLPNLSWVIDRVSGIAFFYGSQLLPAGDKASKEILGLFEKAIYSREIKALS</sequence>
<evidence type="ECO:0000313" key="5">
    <source>
        <dbReference type="Proteomes" id="UP000258309"/>
    </source>
</evidence>
<dbReference type="PANTHER" id="PTHR43283">
    <property type="entry name" value="BETA-LACTAMASE-RELATED"/>
    <property type="match status" value="1"/>
</dbReference>
<dbReference type="OrthoDB" id="428260at2759"/>
<keyword evidence="5" id="KW-1185">Reference proteome</keyword>
<dbReference type="Gene3D" id="3.40.710.10">
    <property type="entry name" value="DD-peptidase/beta-lactamase superfamily"/>
    <property type="match status" value="1"/>
</dbReference>
<dbReference type="InterPro" id="IPR012338">
    <property type="entry name" value="Beta-lactam/transpept-like"/>
</dbReference>
<feature type="domain" description="Beta-lactamase-related" evidence="3">
    <location>
        <begin position="17"/>
        <end position="386"/>
    </location>
</feature>
<dbReference type="EMBL" id="NCSJ02000303">
    <property type="protein sequence ID" value="RFU25797.1"/>
    <property type="molecule type" value="Genomic_DNA"/>
</dbReference>
<dbReference type="InterPro" id="IPR050789">
    <property type="entry name" value="Diverse_Enzym_Activities"/>
</dbReference>
<dbReference type="InterPro" id="IPR001466">
    <property type="entry name" value="Beta-lactam-related"/>
</dbReference>
<gene>
    <name evidence="4" type="ORF">B7463_g10540</name>
</gene>
<dbReference type="PANTHER" id="PTHR43283:SF17">
    <property type="entry name" value="(LOVD), PUTATIVE (AFU_ORTHOLOGUE AFUA_5G00920)-RELATED"/>
    <property type="match status" value="1"/>
</dbReference>
<dbReference type="OMA" id="ASRNAIW"/>
<evidence type="ECO:0000259" key="3">
    <source>
        <dbReference type="Pfam" id="PF00144"/>
    </source>
</evidence>